<feature type="compositionally biased region" description="Basic and acidic residues" evidence="1">
    <location>
        <begin position="73"/>
        <end position="96"/>
    </location>
</feature>
<reference evidence="2" key="2">
    <citation type="submission" date="2020-08" db="EMBL/GenBank/DDBJ databases">
        <title>Plant Genome Project.</title>
        <authorList>
            <person name="Zhang R.-G."/>
        </authorList>
    </citation>
    <scope>NUCLEOTIDE SEQUENCE</scope>
    <source>
        <strain evidence="2">Huo1</strain>
        <tissue evidence="2">Leaf</tissue>
    </source>
</reference>
<gene>
    <name evidence="2" type="ORF">SASPL_153487</name>
</gene>
<evidence type="ECO:0000313" key="2">
    <source>
        <dbReference type="EMBL" id="KAG6388285.1"/>
    </source>
</evidence>
<accession>A0A8X8W5B1</accession>
<sequence>MYFVAAMENLEICVGGCVKTNGRGACCIQKIYSLIKDDSNEMKEMEEAKFAETPLHKAAAALEILNLMSSMGRKLDRPGHREGSSRHGKIDGEIRQDVGAGEGQGWDDSSVAVRQAMRTRTLRGC</sequence>
<dbReference type="Proteomes" id="UP000298416">
    <property type="component" value="Unassembled WGS sequence"/>
</dbReference>
<dbReference type="EMBL" id="PNBA02000021">
    <property type="protein sequence ID" value="KAG6388285.1"/>
    <property type="molecule type" value="Genomic_DNA"/>
</dbReference>
<evidence type="ECO:0000256" key="1">
    <source>
        <dbReference type="SAM" id="MobiDB-lite"/>
    </source>
</evidence>
<keyword evidence="3" id="KW-1185">Reference proteome</keyword>
<feature type="region of interest" description="Disordered" evidence="1">
    <location>
        <begin position="73"/>
        <end position="109"/>
    </location>
</feature>
<protein>
    <submittedName>
        <fullName evidence="2">Uncharacterized protein</fullName>
    </submittedName>
</protein>
<evidence type="ECO:0000313" key="3">
    <source>
        <dbReference type="Proteomes" id="UP000298416"/>
    </source>
</evidence>
<comment type="caution">
    <text evidence="2">The sequence shown here is derived from an EMBL/GenBank/DDBJ whole genome shotgun (WGS) entry which is preliminary data.</text>
</comment>
<dbReference type="AlphaFoldDB" id="A0A8X8W5B1"/>
<proteinExistence type="predicted"/>
<organism evidence="2">
    <name type="scientific">Salvia splendens</name>
    <name type="common">Scarlet sage</name>
    <dbReference type="NCBI Taxonomy" id="180675"/>
    <lineage>
        <taxon>Eukaryota</taxon>
        <taxon>Viridiplantae</taxon>
        <taxon>Streptophyta</taxon>
        <taxon>Embryophyta</taxon>
        <taxon>Tracheophyta</taxon>
        <taxon>Spermatophyta</taxon>
        <taxon>Magnoliopsida</taxon>
        <taxon>eudicotyledons</taxon>
        <taxon>Gunneridae</taxon>
        <taxon>Pentapetalae</taxon>
        <taxon>asterids</taxon>
        <taxon>lamiids</taxon>
        <taxon>Lamiales</taxon>
        <taxon>Lamiaceae</taxon>
        <taxon>Nepetoideae</taxon>
        <taxon>Mentheae</taxon>
        <taxon>Salviinae</taxon>
        <taxon>Salvia</taxon>
        <taxon>Salvia subgen. Calosphace</taxon>
        <taxon>core Calosphace</taxon>
    </lineage>
</organism>
<reference evidence="2" key="1">
    <citation type="submission" date="2018-01" db="EMBL/GenBank/DDBJ databases">
        <authorList>
            <person name="Mao J.F."/>
        </authorList>
    </citation>
    <scope>NUCLEOTIDE SEQUENCE</scope>
    <source>
        <strain evidence="2">Huo1</strain>
        <tissue evidence="2">Leaf</tissue>
    </source>
</reference>
<name>A0A8X8W5B1_SALSN</name>